<name>A0A0A9F9J2_ARUDO</name>
<dbReference type="AlphaFoldDB" id="A0A0A9F9J2"/>
<proteinExistence type="predicted"/>
<protein>
    <submittedName>
        <fullName evidence="1">Uncharacterized protein</fullName>
    </submittedName>
</protein>
<accession>A0A0A9F9J2</accession>
<reference evidence="1" key="1">
    <citation type="submission" date="2014-09" db="EMBL/GenBank/DDBJ databases">
        <authorList>
            <person name="Magalhaes I.L.F."/>
            <person name="Oliveira U."/>
            <person name="Santos F.R."/>
            <person name="Vidigal T.H.D.A."/>
            <person name="Brescovit A.D."/>
            <person name="Santos A.J."/>
        </authorList>
    </citation>
    <scope>NUCLEOTIDE SEQUENCE</scope>
    <source>
        <tissue evidence="1">Shoot tissue taken approximately 20 cm above the soil surface</tissue>
    </source>
</reference>
<sequence>MKLRFFLDGCDFSTAVIITYYISRLEKLIVNSIRIVDYFFVVSTLHLLYSYFCPCVTISCSCMSFCNALILTLFQPISCVHFH</sequence>
<dbReference type="EMBL" id="GBRH01188894">
    <property type="protein sequence ID" value="JAE09002.1"/>
    <property type="molecule type" value="Transcribed_RNA"/>
</dbReference>
<organism evidence="1">
    <name type="scientific">Arundo donax</name>
    <name type="common">Giant reed</name>
    <name type="synonym">Donax arundinaceus</name>
    <dbReference type="NCBI Taxonomy" id="35708"/>
    <lineage>
        <taxon>Eukaryota</taxon>
        <taxon>Viridiplantae</taxon>
        <taxon>Streptophyta</taxon>
        <taxon>Embryophyta</taxon>
        <taxon>Tracheophyta</taxon>
        <taxon>Spermatophyta</taxon>
        <taxon>Magnoliopsida</taxon>
        <taxon>Liliopsida</taxon>
        <taxon>Poales</taxon>
        <taxon>Poaceae</taxon>
        <taxon>PACMAD clade</taxon>
        <taxon>Arundinoideae</taxon>
        <taxon>Arundineae</taxon>
        <taxon>Arundo</taxon>
    </lineage>
</organism>
<evidence type="ECO:0000313" key="1">
    <source>
        <dbReference type="EMBL" id="JAE09002.1"/>
    </source>
</evidence>
<reference evidence="1" key="2">
    <citation type="journal article" date="2015" name="Data Brief">
        <title>Shoot transcriptome of the giant reed, Arundo donax.</title>
        <authorList>
            <person name="Barrero R.A."/>
            <person name="Guerrero F.D."/>
            <person name="Moolhuijzen P."/>
            <person name="Goolsby J.A."/>
            <person name="Tidwell J."/>
            <person name="Bellgard S.E."/>
            <person name="Bellgard M.I."/>
        </authorList>
    </citation>
    <scope>NUCLEOTIDE SEQUENCE</scope>
    <source>
        <tissue evidence="1">Shoot tissue taken approximately 20 cm above the soil surface</tissue>
    </source>
</reference>